<dbReference type="AlphaFoldDB" id="A0AAV2SZR2"/>
<dbReference type="GO" id="GO:0048791">
    <property type="term" value="P:calcium ion-regulated exocytosis of neurotransmitter"/>
    <property type="evidence" value="ECO:0007669"/>
    <property type="project" value="TreeGrafter"/>
</dbReference>
<dbReference type="GO" id="GO:0030672">
    <property type="term" value="C:synaptic vesicle membrane"/>
    <property type="evidence" value="ECO:0007669"/>
    <property type="project" value="TreeGrafter"/>
</dbReference>
<dbReference type="SUPFAM" id="SSF49562">
    <property type="entry name" value="C2 domain (Calcium/lipid-binding domain, CaLB)"/>
    <property type="match status" value="2"/>
</dbReference>
<organism evidence="3 4">
    <name type="scientific">Calicophoron daubneyi</name>
    <name type="common">Rumen fluke</name>
    <name type="synonym">Paramphistomum daubneyi</name>
    <dbReference type="NCBI Taxonomy" id="300641"/>
    <lineage>
        <taxon>Eukaryota</taxon>
        <taxon>Metazoa</taxon>
        <taxon>Spiralia</taxon>
        <taxon>Lophotrochozoa</taxon>
        <taxon>Platyhelminthes</taxon>
        <taxon>Trematoda</taxon>
        <taxon>Digenea</taxon>
        <taxon>Plagiorchiida</taxon>
        <taxon>Pronocephalata</taxon>
        <taxon>Paramphistomoidea</taxon>
        <taxon>Paramphistomidae</taxon>
        <taxon>Calicophoron</taxon>
    </lineage>
</organism>
<reference evidence="3" key="1">
    <citation type="submission" date="2024-06" db="EMBL/GenBank/DDBJ databases">
        <authorList>
            <person name="Liu X."/>
            <person name="Lenzi L."/>
            <person name="Haldenby T S."/>
            <person name="Uol C."/>
        </authorList>
    </citation>
    <scope>NUCLEOTIDE SEQUENCE</scope>
</reference>
<comment type="caution">
    <text evidence="3">The sequence shown here is derived from an EMBL/GenBank/DDBJ whole genome shotgun (WGS) entry which is preliminary data.</text>
</comment>
<dbReference type="Gene3D" id="2.60.40.150">
    <property type="entry name" value="C2 domain"/>
    <property type="match status" value="2"/>
</dbReference>
<dbReference type="CDD" id="cd00030">
    <property type="entry name" value="C2"/>
    <property type="match status" value="1"/>
</dbReference>
<dbReference type="Pfam" id="PF00168">
    <property type="entry name" value="C2"/>
    <property type="match status" value="2"/>
</dbReference>
<evidence type="ECO:0000313" key="4">
    <source>
        <dbReference type="Proteomes" id="UP001497525"/>
    </source>
</evidence>
<dbReference type="GO" id="GO:0030424">
    <property type="term" value="C:axon"/>
    <property type="evidence" value="ECO:0007669"/>
    <property type="project" value="TreeGrafter"/>
</dbReference>
<dbReference type="GO" id="GO:0005509">
    <property type="term" value="F:calcium ion binding"/>
    <property type="evidence" value="ECO:0007669"/>
    <property type="project" value="TreeGrafter"/>
</dbReference>
<dbReference type="InterPro" id="IPR000008">
    <property type="entry name" value="C2_dom"/>
</dbReference>
<dbReference type="SMART" id="SM00239">
    <property type="entry name" value="C2"/>
    <property type="match status" value="2"/>
</dbReference>
<dbReference type="Proteomes" id="UP001497525">
    <property type="component" value="Unassembled WGS sequence"/>
</dbReference>
<dbReference type="PANTHER" id="PTHR10024">
    <property type="entry name" value="SYNAPTOTAGMIN"/>
    <property type="match status" value="1"/>
</dbReference>
<dbReference type="PANTHER" id="PTHR10024:SF227">
    <property type="entry name" value="SYNAPTOTAGMIN 1"/>
    <property type="match status" value="1"/>
</dbReference>
<protein>
    <recommendedName>
        <fullName evidence="2">C2 domain-containing protein</fullName>
    </recommendedName>
</protein>
<evidence type="ECO:0000313" key="3">
    <source>
        <dbReference type="EMBL" id="CAL5129880.1"/>
    </source>
</evidence>
<feature type="domain" description="C2" evidence="2">
    <location>
        <begin position="93"/>
        <end position="219"/>
    </location>
</feature>
<name>A0AAV2SZR2_CALDB</name>
<keyword evidence="1" id="KW-0812">Transmembrane</keyword>
<feature type="transmembrane region" description="Helical" evidence="1">
    <location>
        <begin position="36"/>
        <end position="63"/>
    </location>
</feature>
<dbReference type="EMBL" id="CAXLJL010000054">
    <property type="protein sequence ID" value="CAL5129880.1"/>
    <property type="molecule type" value="Genomic_DNA"/>
</dbReference>
<evidence type="ECO:0000256" key="1">
    <source>
        <dbReference type="SAM" id="Phobius"/>
    </source>
</evidence>
<dbReference type="GO" id="GO:0005544">
    <property type="term" value="F:calcium-dependent phospholipid binding"/>
    <property type="evidence" value="ECO:0007669"/>
    <property type="project" value="TreeGrafter"/>
</dbReference>
<proteinExistence type="predicted"/>
<dbReference type="GO" id="GO:0030276">
    <property type="term" value="F:clathrin binding"/>
    <property type="evidence" value="ECO:0007669"/>
    <property type="project" value="TreeGrafter"/>
</dbReference>
<dbReference type="GO" id="GO:0001786">
    <property type="term" value="F:phosphatidylserine binding"/>
    <property type="evidence" value="ECO:0007669"/>
    <property type="project" value="TreeGrafter"/>
</dbReference>
<accession>A0AAV2SZR2</accession>
<dbReference type="InterPro" id="IPR035892">
    <property type="entry name" value="C2_domain_sf"/>
</dbReference>
<keyword evidence="1" id="KW-1133">Transmembrane helix</keyword>
<evidence type="ECO:0000259" key="2">
    <source>
        <dbReference type="PROSITE" id="PS50004"/>
    </source>
</evidence>
<keyword evidence="1" id="KW-0472">Membrane</keyword>
<sequence length="388" mass="43450">MVALYKTPVVEYLMNAANSSSGNQLTAAFHVTNTSLAIFLLVTICVACILLTLLSVYGILSLLRRPHIGKRPRNRLESIYMEEILQIQADHGRYGTLKYTMEYDPQGCQLKIFIIQAENLRSANQMHAVDAYVTVALIRRSGVKHVKIGNVYKSQVKRKVVLARWNMECQYPVSQQELKECVLILEVLDHDSIGQDRRIGVLHVDLGNTDLAVPVECTSRLIEGPPQYTGVGELCVGLAYNRLKERINVYVYEARKLLISPFAIKGEDPLIYVSVELLVGGKCVDKANTKESTELINPYFNNRLGFLLRQKDLKRASLKFCVRCTAHGQSKHTIGHICVGSDTVLSFGREHWEEMLNCTPRVLVNLEDGPIGVGQTIRIPDPSSSVKP</sequence>
<dbReference type="GO" id="GO:0031045">
    <property type="term" value="C:dense core granule"/>
    <property type="evidence" value="ECO:0007669"/>
    <property type="project" value="TreeGrafter"/>
</dbReference>
<dbReference type="GO" id="GO:0005886">
    <property type="term" value="C:plasma membrane"/>
    <property type="evidence" value="ECO:0007669"/>
    <property type="project" value="TreeGrafter"/>
</dbReference>
<gene>
    <name evidence="3" type="ORF">CDAUBV1_LOCUS1318</name>
</gene>
<dbReference type="PROSITE" id="PS50004">
    <property type="entry name" value="C2"/>
    <property type="match status" value="1"/>
</dbReference>
<dbReference type="GO" id="GO:0000149">
    <property type="term" value="F:SNARE binding"/>
    <property type="evidence" value="ECO:0007669"/>
    <property type="project" value="TreeGrafter"/>
</dbReference>
<dbReference type="GO" id="GO:0048488">
    <property type="term" value="P:synaptic vesicle endocytosis"/>
    <property type="evidence" value="ECO:0007669"/>
    <property type="project" value="TreeGrafter"/>
</dbReference>